<organism evidence="1 2">
    <name type="scientific">Phytophthora nicotianae P10297</name>
    <dbReference type="NCBI Taxonomy" id="1317064"/>
    <lineage>
        <taxon>Eukaryota</taxon>
        <taxon>Sar</taxon>
        <taxon>Stramenopiles</taxon>
        <taxon>Oomycota</taxon>
        <taxon>Peronosporomycetes</taxon>
        <taxon>Peronosporales</taxon>
        <taxon>Peronosporaceae</taxon>
        <taxon>Phytophthora</taxon>
    </lineage>
</organism>
<evidence type="ECO:0000313" key="1">
    <source>
        <dbReference type="EMBL" id="ETP39468.1"/>
    </source>
</evidence>
<comment type="caution">
    <text evidence="1">The sequence shown here is derived from an EMBL/GenBank/DDBJ whole genome shotgun (WGS) entry which is preliminary data.</text>
</comment>
<gene>
    <name evidence="1" type="ORF">F442_13069</name>
</gene>
<protein>
    <submittedName>
        <fullName evidence="1">Uncharacterized protein</fullName>
    </submittedName>
</protein>
<sequence length="112" mass="12609">MATAHIPIQRYSLKRVHGGRHRLLRGVCPIEQSKKGHRLVHAAVPFIRQSRLMQALGTISKTCRMPWGPSLGATLASVHCTCMYLTAAILRPSEIVIWRPLLRKQEDGFLCL</sequence>
<name>W2YWR5_PHYNI</name>
<evidence type="ECO:0000313" key="2">
    <source>
        <dbReference type="Proteomes" id="UP000018948"/>
    </source>
</evidence>
<dbReference type="Proteomes" id="UP000018948">
    <property type="component" value="Unassembled WGS sequence"/>
</dbReference>
<reference evidence="1 2" key="1">
    <citation type="submission" date="2013-11" db="EMBL/GenBank/DDBJ databases">
        <title>The Genome Sequence of Phytophthora parasitica P10297.</title>
        <authorList>
            <consortium name="The Broad Institute Genomics Platform"/>
            <person name="Russ C."/>
            <person name="Tyler B."/>
            <person name="Panabieres F."/>
            <person name="Shan W."/>
            <person name="Tripathy S."/>
            <person name="Grunwald N."/>
            <person name="Machado M."/>
            <person name="Johnson C.S."/>
            <person name="Walker B."/>
            <person name="Young S.K."/>
            <person name="Zeng Q."/>
            <person name="Gargeya S."/>
            <person name="Fitzgerald M."/>
            <person name="Haas B."/>
            <person name="Abouelleil A."/>
            <person name="Allen A.W."/>
            <person name="Alvarado L."/>
            <person name="Arachchi H.M."/>
            <person name="Berlin A.M."/>
            <person name="Chapman S.B."/>
            <person name="Gainer-Dewar J."/>
            <person name="Goldberg J."/>
            <person name="Griggs A."/>
            <person name="Gujja S."/>
            <person name="Hansen M."/>
            <person name="Howarth C."/>
            <person name="Imamovic A."/>
            <person name="Ireland A."/>
            <person name="Larimer J."/>
            <person name="McCowan C."/>
            <person name="Murphy C."/>
            <person name="Pearson M."/>
            <person name="Poon T.W."/>
            <person name="Priest M."/>
            <person name="Roberts A."/>
            <person name="Saif S."/>
            <person name="Shea T."/>
            <person name="Sisk P."/>
            <person name="Sykes S."/>
            <person name="Wortman J."/>
            <person name="Nusbaum C."/>
            <person name="Birren B."/>
        </authorList>
    </citation>
    <scope>NUCLEOTIDE SEQUENCE [LARGE SCALE GENOMIC DNA]</scope>
    <source>
        <strain evidence="1 2">P10297</strain>
    </source>
</reference>
<dbReference type="AlphaFoldDB" id="W2YWR5"/>
<dbReference type="EMBL" id="ANIY01002703">
    <property type="protein sequence ID" value="ETP39468.1"/>
    <property type="molecule type" value="Genomic_DNA"/>
</dbReference>
<proteinExistence type="predicted"/>
<accession>W2YWR5</accession>